<feature type="signal peptide" evidence="11">
    <location>
        <begin position="1"/>
        <end position="28"/>
    </location>
</feature>
<keyword evidence="3" id="KW-0813">Transport</keyword>
<dbReference type="InterPro" id="IPR050352">
    <property type="entry name" value="ABCG_transporters"/>
</dbReference>
<feature type="compositionally biased region" description="Basic and acidic residues" evidence="9">
    <location>
        <begin position="416"/>
        <end position="427"/>
    </location>
</feature>
<dbReference type="GO" id="GO:0016020">
    <property type="term" value="C:membrane"/>
    <property type="evidence" value="ECO:0007669"/>
    <property type="project" value="UniProtKB-SubCell"/>
</dbReference>
<comment type="subcellular location">
    <subcellularLocation>
        <location evidence="1">Membrane</location>
        <topology evidence="1">Multi-pass membrane protein</topology>
    </subcellularLocation>
</comment>
<keyword evidence="7 10" id="KW-1133">Transmembrane helix</keyword>
<reference evidence="13" key="1">
    <citation type="submission" date="2020-06" db="EMBL/GenBank/DDBJ databases">
        <authorList>
            <person name="Li T."/>
            <person name="Hu X."/>
            <person name="Zhang T."/>
            <person name="Song X."/>
            <person name="Zhang H."/>
            <person name="Dai N."/>
            <person name="Sheng W."/>
            <person name="Hou X."/>
            <person name="Wei L."/>
        </authorList>
    </citation>
    <scope>NUCLEOTIDE SEQUENCE</scope>
    <source>
        <strain evidence="13">3651</strain>
        <tissue evidence="13">Leaf</tissue>
    </source>
</reference>
<protein>
    <submittedName>
        <fullName evidence="13">ABC transporter G family member 24</fullName>
    </submittedName>
</protein>
<feature type="transmembrane region" description="Helical" evidence="10">
    <location>
        <begin position="922"/>
        <end position="942"/>
    </location>
</feature>
<dbReference type="AlphaFoldDB" id="A0AAE1YSP3"/>
<dbReference type="InterPro" id="IPR043926">
    <property type="entry name" value="ABCG_dom"/>
</dbReference>
<evidence type="ECO:0000256" key="7">
    <source>
        <dbReference type="ARBA" id="ARBA00022989"/>
    </source>
</evidence>
<dbReference type="PANTHER" id="PTHR48041:SF142">
    <property type="entry name" value="P-LOOP CONTAINING NUCLEOSIDE TRIPHOSPHATE HYDROLASES SUPERFAMILY PROTEIN-RELATED"/>
    <property type="match status" value="1"/>
</dbReference>
<evidence type="ECO:0000256" key="9">
    <source>
        <dbReference type="SAM" id="MobiDB-lite"/>
    </source>
</evidence>
<proteinExistence type="inferred from homology"/>
<evidence type="ECO:0000259" key="12">
    <source>
        <dbReference type="PROSITE" id="PS50893"/>
    </source>
</evidence>
<evidence type="ECO:0000256" key="2">
    <source>
        <dbReference type="ARBA" id="ARBA00005814"/>
    </source>
</evidence>
<evidence type="ECO:0000256" key="1">
    <source>
        <dbReference type="ARBA" id="ARBA00004141"/>
    </source>
</evidence>
<keyword evidence="11" id="KW-0732">Signal</keyword>
<sequence>MGAKTCTCLLLMIMQVLMLSSLVRFVQCQQGLENNNNNNGVNTTQLNDPAAVNQLTESLYQRLSTVTSDLIHSEIARRATFCITNPEDDWNRAFNFSQNLGFLSNCILTTQGDLPQRLCTAAELKFYFTNFIGTARSPKTFLNPNRNCNLTAWVSGCEPGWACSAGFNQPVDFTESDEIPPRNDDCRPCCEGFFCPQGLTCMIPCPLGSYCPLATYNGTTGLCDPYLYQLPSGKPNHTCGGANIWADVSRGGSMFCAAGSYCPTNTQEIPCASGHYCRMGSTAETRCYKLTSCDANTTRQNITQYGLMLIVTISVLLFIFYNCYEQVITIRGRRYARSREAAVKSVKENAQARARWLAAKDAVKKRAIELQSQVSRSFSLRNSIIRSEHVRILSQTEVVTDDYLHQYLSHNSSSSEHNDAASGRKETGAGYPPIQEIEESSDSSDGFNAETENQNQKRKLKTKHVRTNTQIFKYAYSQLEKEKAQLKQNRDHTLSGVISMVTNSETRTRPPIEIAFRDLIVTLKQKKKHLLRSVNGEIRPGRITALMGPSGAGKTTLLSALAGKTVGCSITGLVLINGKVETIRSYKKIVGFVPQDDIVHGNLTVEENIWFSANCRLPADLPKADKVLVVERVIESLGLQPVRDSLVGTVEKRGISGGQRKRVNVGLELVMEPSLLFLDEPTSGLDSSSSQLLLRALRREALEGVNICMVVHQPSYSLFKMFDDLILLAKGGLTVYHGRVRDVEEYFARLGINVPERINPPDYFIDVLEGMIKPNRSSGVSYEELPLRWMLHKGYPLPPDMQHNDSGLEGPVINVDSINQGNDAGSGPEQLSFCGEFWQNVKDKLEARCDVIQNNFLKSKDLSRRRTPSILLQYRHFLGRIAKQRLREARIQAIDYLILLLAGACLGLIAKSSDESFGAPGYTYTIIATSLLCKIAALRTFSLDKLQYRRERASGISSLAHFVAKDTVDHFNTLIKPLVYLSMFYFFSNPRSYFVDNYIVLVCLVYCVTGIAYALAIFLEPGSSQLCSVLLPVVLTLLSTQPKDSKFMRMLTNLCYPSWALEAFIVSNAKRYYGVWLIQRCGALLRNNYNLHHWGLCISLLMAAGAASRAVAFFGMLTLQKK</sequence>
<dbReference type="InterPro" id="IPR017871">
    <property type="entry name" value="ABC_transporter-like_CS"/>
</dbReference>
<keyword evidence="14" id="KW-1185">Reference proteome</keyword>
<feature type="chain" id="PRO_5042286826" evidence="11">
    <location>
        <begin position="29"/>
        <end position="1122"/>
    </location>
</feature>
<dbReference type="PANTHER" id="PTHR48041">
    <property type="entry name" value="ABC TRANSPORTER G FAMILY MEMBER 28"/>
    <property type="match status" value="1"/>
</dbReference>
<evidence type="ECO:0000313" key="14">
    <source>
        <dbReference type="Proteomes" id="UP001293254"/>
    </source>
</evidence>
<keyword evidence="8 10" id="KW-0472">Membrane</keyword>
<evidence type="ECO:0000256" key="4">
    <source>
        <dbReference type="ARBA" id="ARBA00022692"/>
    </source>
</evidence>
<evidence type="ECO:0000256" key="6">
    <source>
        <dbReference type="ARBA" id="ARBA00022840"/>
    </source>
</evidence>
<evidence type="ECO:0000256" key="8">
    <source>
        <dbReference type="ARBA" id="ARBA00023136"/>
    </source>
</evidence>
<organism evidence="13 14">
    <name type="scientific">Sesamum alatum</name>
    <dbReference type="NCBI Taxonomy" id="300844"/>
    <lineage>
        <taxon>Eukaryota</taxon>
        <taxon>Viridiplantae</taxon>
        <taxon>Streptophyta</taxon>
        <taxon>Embryophyta</taxon>
        <taxon>Tracheophyta</taxon>
        <taxon>Spermatophyta</taxon>
        <taxon>Magnoliopsida</taxon>
        <taxon>eudicotyledons</taxon>
        <taxon>Gunneridae</taxon>
        <taxon>Pentapetalae</taxon>
        <taxon>asterids</taxon>
        <taxon>lamiids</taxon>
        <taxon>Lamiales</taxon>
        <taxon>Pedaliaceae</taxon>
        <taxon>Sesamum</taxon>
    </lineage>
</organism>
<gene>
    <name evidence="13" type="ORF">Salat_0762700</name>
</gene>
<feature type="transmembrane region" description="Helical" evidence="10">
    <location>
        <begin position="1093"/>
        <end position="1119"/>
    </location>
</feature>
<dbReference type="GO" id="GO:0005524">
    <property type="term" value="F:ATP binding"/>
    <property type="evidence" value="ECO:0007669"/>
    <property type="project" value="UniProtKB-KW"/>
</dbReference>
<dbReference type="Pfam" id="PF00005">
    <property type="entry name" value="ABC_tran"/>
    <property type="match status" value="1"/>
</dbReference>
<dbReference type="GO" id="GO:0140359">
    <property type="term" value="F:ABC-type transporter activity"/>
    <property type="evidence" value="ECO:0007669"/>
    <property type="project" value="InterPro"/>
</dbReference>
<dbReference type="CDD" id="cd03213">
    <property type="entry name" value="ABCG_EPDR"/>
    <property type="match status" value="1"/>
</dbReference>
<feature type="region of interest" description="Disordered" evidence="9">
    <location>
        <begin position="410"/>
        <end position="462"/>
    </location>
</feature>
<reference evidence="13" key="2">
    <citation type="journal article" date="2024" name="Plant">
        <title>Genomic evolution and insights into agronomic trait innovations of Sesamum species.</title>
        <authorList>
            <person name="Miao H."/>
            <person name="Wang L."/>
            <person name="Qu L."/>
            <person name="Liu H."/>
            <person name="Sun Y."/>
            <person name="Le M."/>
            <person name="Wang Q."/>
            <person name="Wei S."/>
            <person name="Zheng Y."/>
            <person name="Lin W."/>
            <person name="Duan Y."/>
            <person name="Cao H."/>
            <person name="Xiong S."/>
            <person name="Wang X."/>
            <person name="Wei L."/>
            <person name="Li C."/>
            <person name="Ma Q."/>
            <person name="Ju M."/>
            <person name="Zhao R."/>
            <person name="Li G."/>
            <person name="Mu C."/>
            <person name="Tian Q."/>
            <person name="Mei H."/>
            <person name="Zhang T."/>
            <person name="Gao T."/>
            <person name="Zhang H."/>
        </authorList>
    </citation>
    <scope>NUCLEOTIDE SEQUENCE</scope>
    <source>
        <strain evidence="13">3651</strain>
    </source>
</reference>
<evidence type="ECO:0000256" key="10">
    <source>
        <dbReference type="SAM" id="Phobius"/>
    </source>
</evidence>
<dbReference type="PROSITE" id="PS50893">
    <property type="entry name" value="ABC_TRANSPORTER_2"/>
    <property type="match status" value="1"/>
</dbReference>
<comment type="similarity">
    <text evidence="2">Belongs to the ABC transporter superfamily. ABCG family. Eye pigment precursor importer (TC 3.A.1.204) subfamily.</text>
</comment>
<dbReference type="EMBL" id="JACGWO010000002">
    <property type="protein sequence ID" value="KAK4435990.1"/>
    <property type="molecule type" value="Genomic_DNA"/>
</dbReference>
<dbReference type="InterPro" id="IPR003439">
    <property type="entry name" value="ABC_transporter-like_ATP-bd"/>
</dbReference>
<name>A0AAE1YSP3_9LAMI</name>
<dbReference type="SMART" id="SM00382">
    <property type="entry name" value="AAA"/>
    <property type="match status" value="1"/>
</dbReference>
<dbReference type="Proteomes" id="UP001293254">
    <property type="component" value="Unassembled WGS sequence"/>
</dbReference>
<keyword evidence="6" id="KW-0067">ATP-binding</keyword>
<feature type="transmembrane region" description="Helical" evidence="10">
    <location>
        <begin position="998"/>
        <end position="1016"/>
    </location>
</feature>
<keyword evidence="4 10" id="KW-0812">Transmembrane</keyword>
<evidence type="ECO:0000313" key="13">
    <source>
        <dbReference type="EMBL" id="KAK4435990.1"/>
    </source>
</evidence>
<dbReference type="Gene3D" id="3.40.50.300">
    <property type="entry name" value="P-loop containing nucleotide triphosphate hydrolases"/>
    <property type="match status" value="1"/>
</dbReference>
<comment type="caution">
    <text evidence="13">The sequence shown here is derived from an EMBL/GenBank/DDBJ whole genome shotgun (WGS) entry which is preliminary data.</text>
</comment>
<dbReference type="Pfam" id="PF19055">
    <property type="entry name" value="ABC2_membrane_7"/>
    <property type="match status" value="1"/>
</dbReference>
<evidence type="ECO:0000256" key="5">
    <source>
        <dbReference type="ARBA" id="ARBA00022741"/>
    </source>
</evidence>
<dbReference type="InterPro" id="IPR003593">
    <property type="entry name" value="AAA+_ATPase"/>
</dbReference>
<accession>A0AAE1YSP3</accession>
<dbReference type="GO" id="GO:0016887">
    <property type="term" value="F:ATP hydrolysis activity"/>
    <property type="evidence" value="ECO:0007669"/>
    <property type="project" value="InterPro"/>
</dbReference>
<keyword evidence="5" id="KW-0547">Nucleotide-binding</keyword>
<feature type="domain" description="ABC transporter" evidence="12">
    <location>
        <begin position="514"/>
        <end position="756"/>
    </location>
</feature>
<feature type="transmembrane region" description="Helical" evidence="10">
    <location>
        <begin position="305"/>
        <end position="324"/>
    </location>
</feature>
<feature type="transmembrane region" description="Helical" evidence="10">
    <location>
        <begin position="893"/>
        <end position="910"/>
    </location>
</feature>
<evidence type="ECO:0000256" key="11">
    <source>
        <dbReference type="SAM" id="SignalP"/>
    </source>
</evidence>
<dbReference type="FunFam" id="3.40.50.300:FF:000367">
    <property type="entry name" value="ABC transporter G family member 24"/>
    <property type="match status" value="1"/>
</dbReference>
<evidence type="ECO:0000256" key="3">
    <source>
        <dbReference type="ARBA" id="ARBA00022448"/>
    </source>
</evidence>
<dbReference type="PROSITE" id="PS00211">
    <property type="entry name" value="ABC_TRANSPORTER_1"/>
    <property type="match status" value="1"/>
</dbReference>
<dbReference type="SUPFAM" id="SSF52540">
    <property type="entry name" value="P-loop containing nucleoside triphosphate hydrolases"/>
    <property type="match status" value="1"/>
</dbReference>
<dbReference type="InterPro" id="IPR027417">
    <property type="entry name" value="P-loop_NTPase"/>
</dbReference>